<protein>
    <recommendedName>
        <fullName evidence="9">Methylated-DNA--protein-cysteine methyltransferase</fullName>
        <ecNumber evidence="9">2.1.1.63</ecNumber>
    </recommendedName>
    <alternativeName>
        <fullName evidence="9">6-O-methylguanine-DNA methyltransferase</fullName>
        <shortName evidence="9">MGMT</shortName>
    </alternativeName>
    <alternativeName>
        <fullName evidence="9">O-6-methylguanine-DNA-alkyltransferase</fullName>
    </alternativeName>
</protein>
<evidence type="ECO:0000256" key="2">
    <source>
        <dbReference type="ARBA" id="ARBA00008711"/>
    </source>
</evidence>
<keyword evidence="5 9" id="KW-0808">Transferase</keyword>
<evidence type="ECO:0000259" key="10">
    <source>
        <dbReference type="Pfam" id="PF01035"/>
    </source>
</evidence>
<dbReference type="InterPro" id="IPR008332">
    <property type="entry name" value="MethylG_MeTrfase_N"/>
</dbReference>
<dbReference type="GO" id="GO:0005737">
    <property type="term" value="C:cytoplasm"/>
    <property type="evidence" value="ECO:0007669"/>
    <property type="project" value="UniProtKB-SubCell"/>
</dbReference>
<dbReference type="NCBIfam" id="TIGR00589">
    <property type="entry name" value="ogt"/>
    <property type="match status" value="1"/>
</dbReference>
<evidence type="ECO:0000259" key="11">
    <source>
        <dbReference type="Pfam" id="PF02870"/>
    </source>
</evidence>
<dbReference type="InterPro" id="IPR014048">
    <property type="entry name" value="MethylDNA_cys_MeTrfase_DNA-bd"/>
</dbReference>
<dbReference type="PROSITE" id="PS00374">
    <property type="entry name" value="MGMT"/>
    <property type="match status" value="1"/>
</dbReference>
<comment type="catalytic activity">
    <reaction evidence="8 9">
        <text>a 6-O-methyl-2'-deoxyguanosine in DNA + L-cysteinyl-[protein] = S-methyl-L-cysteinyl-[protein] + a 2'-deoxyguanosine in DNA</text>
        <dbReference type="Rhea" id="RHEA:24000"/>
        <dbReference type="Rhea" id="RHEA-COMP:10131"/>
        <dbReference type="Rhea" id="RHEA-COMP:10132"/>
        <dbReference type="Rhea" id="RHEA-COMP:11367"/>
        <dbReference type="Rhea" id="RHEA-COMP:11368"/>
        <dbReference type="ChEBI" id="CHEBI:29950"/>
        <dbReference type="ChEBI" id="CHEBI:82612"/>
        <dbReference type="ChEBI" id="CHEBI:85445"/>
        <dbReference type="ChEBI" id="CHEBI:85448"/>
        <dbReference type="EC" id="2.1.1.63"/>
    </reaction>
</comment>
<comment type="function">
    <text evidence="9">Involved in the cellular defense against the biological effects of O6-methylguanine (O6-MeG) and O4-methylthymine (O4-MeT) in DNA. Repairs the methylated nucleobase in DNA by stoichiometrically transferring the methyl group to a cysteine residue in the enzyme. This is a suicide reaction: the enzyme is irreversibly inactivated.</text>
</comment>
<comment type="caution">
    <text evidence="12">The sequence shown here is derived from an EMBL/GenBank/DDBJ whole genome shotgun (WGS) entry which is preliminary data.</text>
</comment>
<feature type="domain" description="Methylated-DNA-[protein]-cysteine S-methyltransferase DNA binding" evidence="10">
    <location>
        <begin position="79"/>
        <end position="157"/>
    </location>
</feature>
<dbReference type="InterPro" id="IPR036388">
    <property type="entry name" value="WH-like_DNA-bd_sf"/>
</dbReference>
<evidence type="ECO:0000256" key="3">
    <source>
        <dbReference type="ARBA" id="ARBA00022490"/>
    </source>
</evidence>
<accession>A0A934PA54</accession>
<keyword evidence="3 9" id="KW-0963">Cytoplasm</keyword>
<comment type="subcellular location">
    <subcellularLocation>
        <location evidence="9">Cytoplasm</location>
    </subcellularLocation>
</comment>
<dbReference type="SUPFAM" id="SSF53155">
    <property type="entry name" value="Methylated DNA-protein cysteine methyltransferase domain"/>
    <property type="match status" value="1"/>
</dbReference>
<keyword evidence="7 9" id="KW-0234">DNA repair</keyword>
<dbReference type="Gene3D" id="3.30.160.70">
    <property type="entry name" value="Methylated DNA-protein cysteine methyltransferase domain"/>
    <property type="match status" value="1"/>
</dbReference>
<dbReference type="PANTHER" id="PTHR10815">
    <property type="entry name" value="METHYLATED-DNA--PROTEIN-CYSTEINE METHYLTRANSFERASE"/>
    <property type="match status" value="1"/>
</dbReference>
<dbReference type="GO" id="GO:0032259">
    <property type="term" value="P:methylation"/>
    <property type="evidence" value="ECO:0007669"/>
    <property type="project" value="UniProtKB-KW"/>
</dbReference>
<dbReference type="EMBL" id="JAENBP010000003">
    <property type="protein sequence ID" value="MBJ8349693.1"/>
    <property type="molecule type" value="Genomic_DNA"/>
</dbReference>
<dbReference type="InterPro" id="IPR001497">
    <property type="entry name" value="MethylDNA_cys_MeTrfase_AS"/>
</dbReference>
<dbReference type="InterPro" id="IPR023546">
    <property type="entry name" value="MGMT"/>
</dbReference>
<evidence type="ECO:0000256" key="5">
    <source>
        <dbReference type="ARBA" id="ARBA00022679"/>
    </source>
</evidence>
<feature type="active site" description="Nucleophile; methyl group acceptor" evidence="9">
    <location>
        <position position="129"/>
    </location>
</feature>
<dbReference type="FunFam" id="1.10.10.10:FF:000214">
    <property type="entry name" value="Methylated-DNA--protein-cysteine methyltransferase"/>
    <property type="match status" value="1"/>
</dbReference>
<evidence type="ECO:0000256" key="7">
    <source>
        <dbReference type="ARBA" id="ARBA00023204"/>
    </source>
</evidence>
<evidence type="ECO:0000256" key="9">
    <source>
        <dbReference type="HAMAP-Rule" id="MF_00772"/>
    </source>
</evidence>
<sequence length="162" mass="18137">MLVKHIYHSPLGDMSIIANKEGVIGIWFFEQTYFEQGISEKPIEGLTEAIDLVIDWLNDYFSGRNPSTNNLPLIIKGSSFQKKVWNALRRIPYGQSRTYGELAKQLGCQSPQAVGTAIGRNPFSIIIPCHRVLSSAGKLSGYAGGLDKKRWLLEHEKITFTP</sequence>
<dbReference type="GO" id="GO:0006307">
    <property type="term" value="P:DNA alkylation repair"/>
    <property type="evidence" value="ECO:0007669"/>
    <property type="project" value="UniProtKB-UniRule"/>
</dbReference>
<feature type="domain" description="Methylguanine DNA methyltransferase ribonuclease-like" evidence="11">
    <location>
        <begin position="3"/>
        <end position="73"/>
    </location>
</feature>
<dbReference type="Gene3D" id="1.10.10.10">
    <property type="entry name" value="Winged helix-like DNA-binding domain superfamily/Winged helix DNA-binding domain"/>
    <property type="match status" value="1"/>
</dbReference>
<evidence type="ECO:0000313" key="13">
    <source>
        <dbReference type="Proteomes" id="UP000644875"/>
    </source>
</evidence>
<evidence type="ECO:0000256" key="4">
    <source>
        <dbReference type="ARBA" id="ARBA00022603"/>
    </source>
</evidence>
<keyword evidence="13" id="KW-1185">Reference proteome</keyword>
<dbReference type="AlphaFoldDB" id="A0A934PA54"/>
<dbReference type="Proteomes" id="UP000644875">
    <property type="component" value="Unassembled WGS sequence"/>
</dbReference>
<evidence type="ECO:0000256" key="6">
    <source>
        <dbReference type="ARBA" id="ARBA00022763"/>
    </source>
</evidence>
<dbReference type="SUPFAM" id="SSF46767">
    <property type="entry name" value="Methylated DNA-protein cysteine methyltransferase, C-terminal domain"/>
    <property type="match status" value="1"/>
</dbReference>
<proteinExistence type="inferred from homology"/>
<comment type="similarity">
    <text evidence="2 9">Belongs to the MGMT family.</text>
</comment>
<evidence type="ECO:0000313" key="12">
    <source>
        <dbReference type="EMBL" id="MBJ8349693.1"/>
    </source>
</evidence>
<dbReference type="CDD" id="cd06445">
    <property type="entry name" value="ATase"/>
    <property type="match status" value="1"/>
</dbReference>
<organism evidence="12 13">
    <name type="scientific">Streptococcus zalophi</name>
    <dbReference type="NCBI Taxonomy" id="640031"/>
    <lineage>
        <taxon>Bacteria</taxon>
        <taxon>Bacillati</taxon>
        <taxon>Bacillota</taxon>
        <taxon>Bacilli</taxon>
        <taxon>Lactobacillales</taxon>
        <taxon>Streptococcaceae</taxon>
        <taxon>Streptococcus</taxon>
    </lineage>
</organism>
<reference evidence="12 13" key="1">
    <citation type="journal article" date="2021" name="Int. J. Syst. Evol. Microbiol.">
        <title>Streptococcus vicugnae sp. nov., isolated from faeces of alpacas (Vicugna pacos) and cattle (Bos taurus), Streptococcus zalophi sp. nov., and Streptococcus pacificus sp. nov., isolated from respiratory tract of California sea lions (Zalophus californianus).</title>
        <authorList>
            <person name="Volokhov D.V."/>
            <person name="Zagorodnyaya T.A."/>
            <person name="Shen Z."/>
            <person name="Blom J."/>
            <person name="Furtak V.A."/>
            <person name="Eisenberg T."/>
            <person name="Fan P."/>
            <person name="Jeong K.C."/>
            <person name="Gao Y."/>
            <person name="Zhang S."/>
            <person name="Amselle M."/>
        </authorList>
    </citation>
    <scope>NUCLEOTIDE SEQUENCE [LARGE SCALE GENOMIC DNA]</scope>
    <source>
        <strain evidence="13">CSL7508-lung</strain>
    </source>
</reference>
<comment type="catalytic activity">
    <reaction evidence="1 9">
        <text>a 4-O-methyl-thymidine in DNA + L-cysteinyl-[protein] = a thymidine in DNA + S-methyl-L-cysteinyl-[protein]</text>
        <dbReference type="Rhea" id="RHEA:53428"/>
        <dbReference type="Rhea" id="RHEA-COMP:10131"/>
        <dbReference type="Rhea" id="RHEA-COMP:10132"/>
        <dbReference type="Rhea" id="RHEA-COMP:13555"/>
        <dbReference type="Rhea" id="RHEA-COMP:13556"/>
        <dbReference type="ChEBI" id="CHEBI:29950"/>
        <dbReference type="ChEBI" id="CHEBI:82612"/>
        <dbReference type="ChEBI" id="CHEBI:137386"/>
        <dbReference type="ChEBI" id="CHEBI:137387"/>
        <dbReference type="EC" id="2.1.1.63"/>
    </reaction>
</comment>
<name>A0A934PA54_9STRE</name>
<keyword evidence="4 9" id="KW-0489">Methyltransferase</keyword>
<dbReference type="Pfam" id="PF01035">
    <property type="entry name" value="DNA_binding_1"/>
    <property type="match status" value="1"/>
</dbReference>
<dbReference type="EC" id="2.1.1.63" evidence="9"/>
<keyword evidence="6 9" id="KW-0227">DNA damage</keyword>
<evidence type="ECO:0000256" key="8">
    <source>
        <dbReference type="ARBA" id="ARBA00049348"/>
    </source>
</evidence>
<dbReference type="InterPro" id="IPR036217">
    <property type="entry name" value="MethylDNA_cys_MeTrfase_DNAb"/>
</dbReference>
<dbReference type="InterPro" id="IPR036631">
    <property type="entry name" value="MGMT_N_sf"/>
</dbReference>
<dbReference type="GO" id="GO:0003908">
    <property type="term" value="F:methylated-DNA-[protein]-cysteine S-methyltransferase activity"/>
    <property type="evidence" value="ECO:0007669"/>
    <property type="project" value="UniProtKB-UniRule"/>
</dbReference>
<dbReference type="HAMAP" id="MF_00772">
    <property type="entry name" value="OGT"/>
    <property type="match status" value="1"/>
</dbReference>
<dbReference type="PANTHER" id="PTHR10815:SF5">
    <property type="entry name" value="METHYLATED-DNA--PROTEIN-CYSTEINE METHYLTRANSFERASE"/>
    <property type="match status" value="1"/>
</dbReference>
<gene>
    <name evidence="12" type="ORF">JHK64_03475</name>
</gene>
<evidence type="ECO:0000256" key="1">
    <source>
        <dbReference type="ARBA" id="ARBA00001286"/>
    </source>
</evidence>
<comment type="miscellaneous">
    <text evidence="9">This enzyme catalyzes only one turnover and therefore is not strictly catalytic. According to one definition, an enzyme is a biocatalyst that acts repeatedly and over many reaction cycles.</text>
</comment>
<dbReference type="Pfam" id="PF02870">
    <property type="entry name" value="Methyltransf_1N"/>
    <property type="match status" value="1"/>
</dbReference>